<dbReference type="InterPro" id="IPR000073">
    <property type="entry name" value="AB_hydrolase_1"/>
</dbReference>
<evidence type="ECO:0000259" key="1">
    <source>
        <dbReference type="Pfam" id="PF12697"/>
    </source>
</evidence>
<dbReference type="RefSeq" id="WP_155582166.1">
    <property type="nucleotide sequence ID" value="NZ_JBHSTH010000021.1"/>
</dbReference>
<accession>A0A6I3W9C8</accession>
<dbReference type="Proteomes" id="UP000438196">
    <property type="component" value="Unassembled WGS sequence"/>
</dbReference>
<dbReference type="InterPro" id="IPR052897">
    <property type="entry name" value="Sec-Metab_Biosynth_Hydrolase"/>
</dbReference>
<comment type="caution">
    <text evidence="2">The sequence shown here is derived from an EMBL/GenBank/DDBJ whole genome shotgun (WGS) entry which is preliminary data.</text>
</comment>
<dbReference type="AlphaFoldDB" id="A0A6I3W9C8"/>
<name>A0A6I3W9C8_9PSED</name>
<evidence type="ECO:0000313" key="2">
    <source>
        <dbReference type="EMBL" id="MUF03782.1"/>
    </source>
</evidence>
<proteinExistence type="predicted"/>
<evidence type="ECO:0000313" key="3">
    <source>
        <dbReference type="Proteomes" id="UP000438196"/>
    </source>
</evidence>
<gene>
    <name evidence="2" type="ORF">GNF76_05520</name>
</gene>
<dbReference type="InterPro" id="IPR029058">
    <property type="entry name" value="AB_hydrolase_fold"/>
</dbReference>
<dbReference type="PANTHER" id="PTHR37017:SF11">
    <property type="entry name" value="ESTERASE_LIPASE_THIOESTERASE DOMAIN-CONTAINING PROTEIN"/>
    <property type="match status" value="1"/>
</dbReference>
<keyword evidence="2" id="KW-0378">Hydrolase</keyword>
<sequence length="229" mass="25104">MTRKHHILLVHGAWGDASHWQHVIPLLHEAGFKISAVQNPLSSLPNDVERTQRLAEEIAEPVILVGHSYGGMVISGAGHAANVVGLVYVAAFAPDEGETPADLFKLRAPPPGAAYLRPDKSEYLWIDKEHFHASFCQDLGATEALVMSITQKPIAMQCFADKAGKPAWKDKPSWYQVSTQDRMIPPETEQWFAQRIGAREVLSLDSSHASLASHPKEIADFIIAASEAL</sequence>
<keyword evidence="3" id="KW-1185">Reference proteome</keyword>
<protein>
    <submittedName>
        <fullName evidence="2">Alpha/beta fold hydrolase</fullName>
    </submittedName>
</protein>
<dbReference type="SUPFAM" id="SSF53474">
    <property type="entry name" value="alpha/beta-Hydrolases"/>
    <property type="match status" value="1"/>
</dbReference>
<dbReference type="Gene3D" id="3.40.50.1820">
    <property type="entry name" value="alpha/beta hydrolase"/>
    <property type="match status" value="1"/>
</dbReference>
<dbReference type="EMBL" id="WNNK01000003">
    <property type="protein sequence ID" value="MUF03782.1"/>
    <property type="molecule type" value="Genomic_DNA"/>
</dbReference>
<organism evidence="2 3">
    <name type="scientific">Pseudomonas spelaei</name>
    <dbReference type="NCBI Taxonomy" id="1055469"/>
    <lineage>
        <taxon>Bacteria</taxon>
        <taxon>Pseudomonadati</taxon>
        <taxon>Pseudomonadota</taxon>
        <taxon>Gammaproteobacteria</taxon>
        <taxon>Pseudomonadales</taxon>
        <taxon>Pseudomonadaceae</taxon>
        <taxon>Pseudomonas</taxon>
    </lineage>
</organism>
<dbReference type="OrthoDB" id="9814966at2"/>
<feature type="domain" description="AB hydrolase-1" evidence="1">
    <location>
        <begin position="7"/>
        <end position="220"/>
    </location>
</feature>
<dbReference type="Pfam" id="PF12697">
    <property type="entry name" value="Abhydrolase_6"/>
    <property type="match status" value="1"/>
</dbReference>
<reference evidence="2 3" key="1">
    <citation type="submission" date="2019-11" db="EMBL/GenBank/DDBJ databases">
        <title>Pseudomonas karstica sp. nov. and Pseudomonas spelaei sp. nov. from karst caves.</title>
        <authorList>
            <person name="Zeman M."/>
        </authorList>
    </citation>
    <scope>NUCLEOTIDE SEQUENCE [LARGE SCALE GENOMIC DNA]</scope>
    <source>
        <strain evidence="2 3">CCM 7893</strain>
    </source>
</reference>
<dbReference type="PANTHER" id="PTHR37017">
    <property type="entry name" value="AB HYDROLASE-1 DOMAIN-CONTAINING PROTEIN-RELATED"/>
    <property type="match status" value="1"/>
</dbReference>
<dbReference type="GO" id="GO:0016787">
    <property type="term" value="F:hydrolase activity"/>
    <property type="evidence" value="ECO:0007669"/>
    <property type="project" value="UniProtKB-KW"/>
</dbReference>